<evidence type="ECO:0000313" key="2">
    <source>
        <dbReference type="EMBL" id="EAS66842.1"/>
    </source>
</evidence>
<dbReference type="dictyBase" id="DDB_G0294591"/>
<organism evidence="2 3">
    <name type="scientific">Dictyostelium discoideum</name>
    <name type="common">Social amoeba</name>
    <dbReference type="NCBI Taxonomy" id="44689"/>
    <lineage>
        <taxon>Eukaryota</taxon>
        <taxon>Amoebozoa</taxon>
        <taxon>Evosea</taxon>
        <taxon>Eumycetozoa</taxon>
        <taxon>Dictyostelia</taxon>
        <taxon>Dictyosteliales</taxon>
        <taxon>Dictyosteliaceae</taxon>
        <taxon>Dictyostelium</taxon>
    </lineage>
</organism>
<dbReference type="EMBL" id="AAFI02000111">
    <property type="protein sequence ID" value="EAS66842.1"/>
    <property type="molecule type" value="Genomic_DNA"/>
</dbReference>
<evidence type="ECO:0000256" key="1">
    <source>
        <dbReference type="SAM" id="Phobius"/>
    </source>
</evidence>
<evidence type="ECO:0000313" key="3">
    <source>
        <dbReference type="Proteomes" id="UP000002195"/>
    </source>
</evidence>
<dbReference type="OMA" id="RILNYFW"/>
<proteinExistence type="predicted"/>
<reference evidence="2 3" key="1">
    <citation type="journal article" date="2005" name="Nature">
        <title>The genome of the social amoeba Dictyostelium discoideum.</title>
        <authorList>
            <consortium name="The Dictyostelium discoideum Sequencing Consortium"/>
            <person name="Eichinger L."/>
            <person name="Pachebat J.A."/>
            <person name="Glockner G."/>
            <person name="Rajandream M.A."/>
            <person name="Sucgang R."/>
            <person name="Berriman M."/>
            <person name="Song J."/>
            <person name="Olsen R."/>
            <person name="Szafranski K."/>
            <person name="Xu Q."/>
            <person name="Tunggal B."/>
            <person name="Kummerfeld S."/>
            <person name="Madera M."/>
            <person name="Konfortov B.A."/>
            <person name="Rivero F."/>
            <person name="Bankier A.T."/>
            <person name="Lehmann R."/>
            <person name="Hamlin N."/>
            <person name="Davies R."/>
            <person name="Gaudet P."/>
            <person name="Fey P."/>
            <person name="Pilcher K."/>
            <person name="Chen G."/>
            <person name="Saunders D."/>
            <person name="Sodergren E."/>
            <person name="Davis P."/>
            <person name="Kerhornou A."/>
            <person name="Nie X."/>
            <person name="Hall N."/>
            <person name="Anjard C."/>
            <person name="Hemphill L."/>
            <person name="Bason N."/>
            <person name="Farbrother P."/>
            <person name="Desany B."/>
            <person name="Just E."/>
            <person name="Morio T."/>
            <person name="Rost R."/>
            <person name="Churcher C."/>
            <person name="Cooper J."/>
            <person name="Haydock S."/>
            <person name="van Driessche N."/>
            <person name="Cronin A."/>
            <person name="Goodhead I."/>
            <person name="Muzny D."/>
            <person name="Mourier T."/>
            <person name="Pain A."/>
            <person name="Lu M."/>
            <person name="Harper D."/>
            <person name="Lindsay R."/>
            <person name="Hauser H."/>
            <person name="James K."/>
            <person name="Quiles M."/>
            <person name="Madan Babu M."/>
            <person name="Saito T."/>
            <person name="Buchrieser C."/>
            <person name="Wardroper A."/>
            <person name="Felder M."/>
            <person name="Thangavelu M."/>
            <person name="Johnson D."/>
            <person name="Knights A."/>
            <person name="Loulseged H."/>
            <person name="Mungall K."/>
            <person name="Oliver K."/>
            <person name="Price C."/>
            <person name="Quail M.A."/>
            <person name="Urushihara H."/>
            <person name="Hernandez J."/>
            <person name="Rabbinowitsch E."/>
            <person name="Steffen D."/>
            <person name="Sanders M."/>
            <person name="Ma J."/>
            <person name="Kohara Y."/>
            <person name="Sharp S."/>
            <person name="Simmonds M."/>
            <person name="Spiegler S."/>
            <person name="Tivey A."/>
            <person name="Sugano S."/>
            <person name="White B."/>
            <person name="Walker D."/>
            <person name="Woodward J."/>
            <person name="Winckler T."/>
            <person name="Tanaka Y."/>
            <person name="Shaulsky G."/>
            <person name="Schleicher M."/>
            <person name="Weinstock G."/>
            <person name="Rosenthal A."/>
            <person name="Cox E.C."/>
            <person name="Chisholm R.L."/>
            <person name="Gibbs R."/>
            <person name="Loomis W.F."/>
            <person name="Platzer M."/>
            <person name="Kay R.R."/>
            <person name="Williams J."/>
            <person name="Dear P.H."/>
            <person name="Noegel A.A."/>
            <person name="Barrell B."/>
            <person name="Kuspa A."/>
        </authorList>
    </citation>
    <scope>NUCLEOTIDE SEQUENCE [LARGE SCALE GENOMIC DNA]</scope>
    <source>
        <strain evidence="2 3">AX4</strain>
    </source>
</reference>
<sequence length="402" mass="46387">MFNFNRYLGSSTRPYNWLSNNSNNISKFTINNKNNNKLLFTSTFSNINNLNNNNKYNEIKFYSTTPPNSSTPPPIPPTHGKISFFFTQTFDKGNGSVSNKFLNLVGLTIVSSALFSLVMYFFDNAVQDDEYMYRILNYFPSTPPFLLMDKKGYIKKLVQEYKEGTISPTGLKIIALIASTLDGDKYLLKYDMFDIVCEKVISKKETTLNNSDQDFFILFRLSFNSKKAVPNEIVQKTEKTHFYRFFTENEKRLSELEGMVDSFKINSKDVLLSLIVAPIFAFAIFSRRVSPTTLFNSMKRSAVTSGMVMSGPLLRDYMNENLFENCENFTCHALKSQLPFVGYGLFLLQCSHFSFISWVLPVFTTLFITKSFEAYRYIPKVTEFLRKKKPRDTDFSVEQKSI</sequence>
<feature type="transmembrane region" description="Helical" evidence="1">
    <location>
        <begin position="101"/>
        <end position="122"/>
    </location>
</feature>
<dbReference type="VEuPathDB" id="AmoebaDB:DDB_G0294591"/>
<keyword evidence="3" id="KW-1185">Reference proteome</keyword>
<dbReference type="RefSeq" id="XP_001134525.1">
    <property type="nucleotide sequence ID" value="XM_001134525.1"/>
</dbReference>
<dbReference type="eggNOG" id="ENOG502RI5C">
    <property type="taxonomic scope" value="Eukaryota"/>
</dbReference>
<dbReference type="Proteomes" id="UP000002195">
    <property type="component" value="Unassembled WGS sequence"/>
</dbReference>
<accession>Q1ZXD4</accession>
<dbReference type="GeneID" id="8626647"/>
<name>Q1ZXD4_DICDI</name>
<keyword evidence="1" id="KW-1133">Transmembrane helix</keyword>
<feature type="transmembrane region" description="Helical" evidence="1">
    <location>
        <begin position="270"/>
        <end position="289"/>
    </location>
</feature>
<keyword evidence="1" id="KW-0472">Membrane</keyword>
<dbReference type="KEGG" id="ddi:DDB_G0294591"/>
<dbReference type="PaxDb" id="44689-DDB0233385"/>
<evidence type="ECO:0008006" key="4">
    <source>
        <dbReference type="Google" id="ProtNLM"/>
    </source>
</evidence>
<dbReference type="HOGENOM" id="CLU_685920_0_0_1"/>
<dbReference type="FunCoup" id="Q1ZXD4">
    <property type="interactions" value="744"/>
</dbReference>
<dbReference type="InParanoid" id="Q1ZXD4"/>
<dbReference type="GlyGen" id="Q1ZXD4">
    <property type="glycosylation" value="2 sites"/>
</dbReference>
<comment type="caution">
    <text evidence="2">The sequence shown here is derived from an EMBL/GenBank/DDBJ whole genome shotgun (WGS) entry which is preliminary data.</text>
</comment>
<dbReference type="AlphaFoldDB" id="Q1ZXD4"/>
<protein>
    <recommendedName>
        <fullName evidence="4">Transmembrane protein</fullName>
    </recommendedName>
</protein>
<keyword evidence="1" id="KW-0812">Transmembrane</keyword>
<feature type="transmembrane region" description="Helical" evidence="1">
    <location>
        <begin position="343"/>
        <end position="368"/>
    </location>
</feature>
<gene>
    <name evidence="2" type="ORF">DDB_G0294591</name>
</gene>